<comment type="caution">
    <text evidence="1">The sequence shown here is derived from an EMBL/GenBank/DDBJ whole genome shotgun (WGS) entry which is preliminary data.</text>
</comment>
<dbReference type="AlphaFoldDB" id="A0AAV0KY42"/>
<evidence type="ECO:0000313" key="2">
    <source>
        <dbReference type="Proteomes" id="UP001154282"/>
    </source>
</evidence>
<dbReference type="EMBL" id="CAMGYJ010000005">
    <property type="protein sequence ID" value="CAI0427087.1"/>
    <property type="molecule type" value="Genomic_DNA"/>
</dbReference>
<dbReference type="Proteomes" id="UP001154282">
    <property type="component" value="Unassembled WGS sequence"/>
</dbReference>
<gene>
    <name evidence="1" type="ORF">LITE_LOCUS21060</name>
</gene>
<proteinExistence type="predicted"/>
<reference evidence="1" key="1">
    <citation type="submission" date="2022-08" db="EMBL/GenBank/DDBJ databases">
        <authorList>
            <person name="Gutierrez-Valencia J."/>
        </authorList>
    </citation>
    <scope>NUCLEOTIDE SEQUENCE</scope>
</reference>
<keyword evidence="2" id="KW-1185">Reference proteome</keyword>
<accession>A0AAV0KY42</accession>
<evidence type="ECO:0000313" key="1">
    <source>
        <dbReference type="EMBL" id="CAI0427087.1"/>
    </source>
</evidence>
<sequence>MSTSLLLLALLVTTLLLQLLLLQQRMTIRLRRRSPIGLDNVNMVFSRLIVLDLVFILSM</sequence>
<name>A0AAV0KY42_9ROSI</name>
<organism evidence="1 2">
    <name type="scientific">Linum tenue</name>
    <dbReference type="NCBI Taxonomy" id="586396"/>
    <lineage>
        <taxon>Eukaryota</taxon>
        <taxon>Viridiplantae</taxon>
        <taxon>Streptophyta</taxon>
        <taxon>Embryophyta</taxon>
        <taxon>Tracheophyta</taxon>
        <taxon>Spermatophyta</taxon>
        <taxon>Magnoliopsida</taxon>
        <taxon>eudicotyledons</taxon>
        <taxon>Gunneridae</taxon>
        <taxon>Pentapetalae</taxon>
        <taxon>rosids</taxon>
        <taxon>fabids</taxon>
        <taxon>Malpighiales</taxon>
        <taxon>Linaceae</taxon>
        <taxon>Linum</taxon>
    </lineage>
</organism>
<protein>
    <submittedName>
        <fullName evidence="1">Uncharacterized protein</fullName>
    </submittedName>
</protein>